<reference evidence="9" key="1">
    <citation type="journal article" date="2019" name="Int. J. Syst. Evol. Microbiol.">
        <title>The Global Catalogue of Microorganisms (GCM) 10K type strain sequencing project: providing services to taxonomists for standard genome sequencing and annotation.</title>
        <authorList>
            <consortium name="The Broad Institute Genomics Platform"/>
            <consortium name="The Broad Institute Genome Sequencing Center for Infectious Disease"/>
            <person name="Wu L."/>
            <person name="Ma J."/>
        </authorList>
    </citation>
    <scope>NUCLEOTIDE SEQUENCE [LARGE SCALE GENOMIC DNA]</scope>
    <source>
        <strain evidence="9">CGMCC-1.15741</strain>
    </source>
</reference>
<dbReference type="GO" id="GO:0004150">
    <property type="term" value="F:dihydroneopterin aldolase activity"/>
    <property type="evidence" value="ECO:0007669"/>
    <property type="project" value="UniProtKB-EC"/>
</dbReference>
<evidence type="ECO:0000256" key="2">
    <source>
        <dbReference type="ARBA" id="ARBA00005013"/>
    </source>
</evidence>
<accession>A0ABW1SCL6</accession>
<dbReference type="EMBL" id="JBHSSW010000033">
    <property type="protein sequence ID" value="MFC6199437.1"/>
    <property type="molecule type" value="Genomic_DNA"/>
</dbReference>
<evidence type="ECO:0000256" key="1">
    <source>
        <dbReference type="ARBA" id="ARBA00001353"/>
    </source>
</evidence>
<protein>
    <recommendedName>
        <fullName evidence="6">7,8-dihydroneopterin aldolase</fullName>
        <ecNumber evidence="6">4.1.2.25</ecNumber>
    </recommendedName>
</protein>
<dbReference type="CDD" id="cd00534">
    <property type="entry name" value="DHNA_DHNTPE"/>
    <property type="match status" value="1"/>
</dbReference>
<dbReference type="RefSeq" id="WP_377380494.1">
    <property type="nucleotide sequence ID" value="NZ_JBHSSW010000033.1"/>
</dbReference>
<dbReference type="InterPro" id="IPR043133">
    <property type="entry name" value="GTP-CH-I_C/QueF"/>
</dbReference>
<comment type="catalytic activity">
    <reaction evidence="1 6">
        <text>7,8-dihydroneopterin = 6-hydroxymethyl-7,8-dihydropterin + glycolaldehyde</text>
        <dbReference type="Rhea" id="RHEA:10540"/>
        <dbReference type="ChEBI" id="CHEBI:17001"/>
        <dbReference type="ChEBI" id="CHEBI:17071"/>
        <dbReference type="ChEBI" id="CHEBI:44841"/>
        <dbReference type="EC" id="4.1.2.25"/>
    </reaction>
</comment>
<dbReference type="PANTHER" id="PTHR42844:SF1">
    <property type="entry name" value="DIHYDRONEOPTERIN ALDOLASE 1-RELATED"/>
    <property type="match status" value="1"/>
</dbReference>
<dbReference type="Gene3D" id="3.30.1130.10">
    <property type="match status" value="1"/>
</dbReference>
<name>A0ABW1SCL6_9PROT</name>
<keyword evidence="9" id="KW-1185">Reference proteome</keyword>
<gene>
    <name evidence="8" type="primary">folB</name>
    <name evidence="8" type="ORF">ACFQDM_15230</name>
</gene>
<evidence type="ECO:0000313" key="8">
    <source>
        <dbReference type="EMBL" id="MFC6199437.1"/>
    </source>
</evidence>
<dbReference type="InterPro" id="IPR006156">
    <property type="entry name" value="Dihydroneopterin_aldolase"/>
</dbReference>
<organism evidence="8 9">
    <name type="scientific">Ponticaulis profundi</name>
    <dbReference type="NCBI Taxonomy" id="2665222"/>
    <lineage>
        <taxon>Bacteria</taxon>
        <taxon>Pseudomonadati</taxon>
        <taxon>Pseudomonadota</taxon>
        <taxon>Alphaproteobacteria</taxon>
        <taxon>Hyphomonadales</taxon>
        <taxon>Hyphomonadaceae</taxon>
        <taxon>Ponticaulis</taxon>
    </lineage>
</organism>
<comment type="similarity">
    <text evidence="3 6">Belongs to the DHNA family.</text>
</comment>
<sequence>MTHSKVIIRNLRIHGFHGVKQAEKALGQKFEVDLVCELNGKIGVHDQMDETVCYGEICDLVCAVSEADVFNLIETLADRIASAIFEKFALISALEIEIRKPNAPVRHIVDYVGIAIRRERA</sequence>
<evidence type="ECO:0000259" key="7">
    <source>
        <dbReference type="SMART" id="SM00905"/>
    </source>
</evidence>
<evidence type="ECO:0000256" key="6">
    <source>
        <dbReference type="RuleBase" id="RU362079"/>
    </source>
</evidence>
<dbReference type="SMART" id="SM00905">
    <property type="entry name" value="FolB"/>
    <property type="match status" value="1"/>
</dbReference>
<dbReference type="Proteomes" id="UP001596303">
    <property type="component" value="Unassembled WGS sequence"/>
</dbReference>
<dbReference type="NCBIfam" id="TIGR00525">
    <property type="entry name" value="folB"/>
    <property type="match status" value="1"/>
</dbReference>
<comment type="caution">
    <text evidence="8">The sequence shown here is derived from an EMBL/GenBank/DDBJ whole genome shotgun (WGS) entry which is preliminary data.</text>
</comment>
<dbReference type="PANTHER" id="PTHR42844">
    <property type="entry name" value="DIHYDRONEOPTERIN ALDOLASE 1-RELATED"/>
    <property type="match status" value="1"/>
</dbReference>
<evidence type="ECO:0000256" key="4">
    <source>
        <dbReference type="ARBA" id="ARBA00022909"/>
    </source>
</evidence>
<evidence type="ECO:0000256" key="5">
    <source>
        <dbReference type="ARBA" id="ARBA00023239"/>
    </source>
</evidence>
<dbReference type="SUPFAM" id="SSF55620">
    <property type="entry name" value="Tetrahydrobiopterin biosynthesis enzymes-like"/>
    <property type="match status" value="1"/>
</dbReference>
<keyword evidence="4 6" id="KW-0289">Folate biosynthesis</keyword>
<evidence type="ECO:0000256" key="3">
    <source>
        <dbReference type="ARBA" id="ARBA00005708"/>
    </source>
</evidence>
<dbReference type="EC" id="4.1.2.25" evidence="6"/>
<comment type="function">
    <text evidence="6">Catalyzes the conversion of 7,8-dihydroneopterin to 6-hydroxymethyl-7,8-dihydropterin.</text>
</comment>
<keyword evidence="5 6" id="KW-0456">Lyase</keyword>
<dbReference type="Pfam" id="PF02152">
    <property type="entry name" value="FolB"/>
    <property type="match status" value="1"/>
</dbReference>
<feature type="domain" description="Dihydroneopterin aldolase/epimerase" evidence="7">
    <location>
        <begin position="6"/>
        <end position="118"/>
    </location>
</feature>
<dbReference type="InterPro" id="IPR006157">
    <property type="entry name" value="FolB_dom"/>
</dbReference>
<comment type="pathway">
    <text evidence="2 6">Cofactor biosynthesis; tetrahydrofolate biosynthesis; 2-amino-4-hydroxy-6-hydroxymethyl-7,8-dihydropteridine diphosphate from 7,8-dihydroneopterin triphosphate: step 3/4.</text>
</comment>
<proteinExistence type="inferred from homology"/>
<evidence type="ECO:0000313" key="9">
    <source>
        <dbReference type="Proteomes" id="UP001596303"/>
    </source>
</evidence>
<dbReference type="NCBIfam" id="TIGR00526">
    <property type="entry name" value="folB_dom"/>
    <property type="match status" value="1"/>
</dbReference>